<feature type="region of interest" description="Disordered" evidence="9">
    <location>
        <begin position="1"/>
        <end position="35"/>
    </location>
</feature>
<dbReference type="GO" id="GO:0009423">
    <property type="term" value="P:chorismate biosynthetic process"/>
    <property type="evidence" value="ECO:0000318"/>
    <property type="project" value="GO_Central"/>
</dbReference>
<evidence type="ECO:0000256" key="1">
    <source>
        <dbReference type="ARBA" id="ARBA00004688"/>
    </source>
</evidence>
<feature type="binding site" evidence="7">
    <location>
        <position position="304"/>
    </location>
    <ligand>
        <name>phosphoenolpyruvate</name>
        <dbReference type="ChEBI" id="CHEBI:58702"/>
    </ligand>
</feature>
<dbReference type="STRING" id="105231.A0A1Y1HVU1"/>
<evidence type="ECO:0000256" key="2">
    <source>
        <dbReference type="ARBA" id="ARBA00008911"/>
    </source>
</evidence>
<dbReference type="FunFam" id="3.20.20.70:FF:000128">
    <property type="entry name" value="Phospho-2-dehydro-3-deoxyheptonate aldolase"/>
    <property type="match status" value="1"/>
</dbReference>
<proteinExistence type="inferred from homology"/>
<evidence type="ECO:0000256" key="7">
    <source>
        <dbReference type="PIRSR" id="PIRSR602480-1"/>
    </source>
</evidence>
<feature type="binding site" evidence="7">
    <location>
        <position position="367"/>
    </location>
    <ligand>
        <name>Mn(2+)</name>
        <dbReference type="ChEBI" id="CHEBI:29035"/>
    </ligand>
</feature>
<feature type="binding site" evidence="7">
    <location>
        <position position="409"/>
    </location>
    <ligand>
        <name>Mn(2+)</name>
        <dbReference type="ChEBI" id="CHEBI:29035"/>
    </ligand>
</feature>
<comment type="subcellular location">
    <subcellularLocation>
        <location evidence="8">Plastid</location>
        <location evidence="8">Chloroplast</location>
    </subcellularLocation>
</comment>
<keyword evidence="7" id="KW-0464">Manganese</keyword>
<keyword evidence="11" id="KW-1185">Reference proteome</keyword>
<feature type="binding site" evidence="7">
    <location>
        <position position="122"/>
    </location>
    <ligand>
        <name>phosphoenolpyruvate</name>
        <dbReference type="ChEBI" id="CHEBI:58702"/>
    </ligand>
</feature>
<evidence type="ECO:0000313" key="10">
    <source>
        <dbReference type="EMBL" id="GAQ81932.1"/>
    </source>
</evidence>
<dbReference type="GO" id="GO:0009507">
    <property type="term" value="C:chloroplast"/>
    <property type="evidence" value="ECO:0000318"/>
    <property type="project" value="GO_Central"/>
</dbReference>
<dbReference type="GO" id="GO:0008652">
    <property type="term" value="P:amino acid biosynthetic process"/>
    <property type="evidence" value="ECO:0007669"/>
    <property type="project" value="UniProtKB-KW"/>
</dbReference>
<protein>
    <recommendedName>
        <fullName evidence="8">Phospho-2-dehydro-3-deoxyheptonate aldolase</fullName>
        <ecNumber evidence="8">2.5.1.54</ecNumber>
    </recommendedName>
</protein>
<keyword evidence="8" id="KW-0934">Plastid</keyword>
<dbReference type="Proteomes" id="UP000054558">
    <property type="component" value="Unassembled WGS sequence"/>
</dbReference>
<sequence length="480" mass="53118">MTLNDHQQSNGAMSKPKDWAPDSWRSFNARQQPEYPDQAKLADVVETLERYPPLVFAGEARALEEKLAQAALGKAFVLQGGDCAESFKEFHANNIRDTFRVILQMSVVLMYGGALPVVKIGRMAGQFAKPRSANMEEVDGQSLPSYRGDIINGDAFTEEARVPDPARLVSAYNQSAATLNLLRGFASGGYAAMQRVTQWNLDFMNASEQGHRYRALATLIDESLGFMSACGLGPDHPVMRTTDFYTSHECLLLDYEQALTRQDSTTGLWYDCSAHMVWVGERTRQLDGAHLEFLRGVGNPLGVKVSDKMDPQELVKVCRILNPENRPGRLTVIVRMGAEKLREKLPALISAVQNEEIIVTWVSDPMHGNTVKTPNGFKTRPFEAIRSELRAFFDVHAEMGSHAGGVHLEMTGQDVTECIGGAKQLSHEDLASRYHTHCDPRLNASQALELAFLIGERLRKERKGSLNETVDAVAETLGGP</sequence>
<evidence type="ECO:0000313" key="11">
    <source>
        <dbReference type="Proteomes" id="UP000054558"/>
    </source>
</evidence>
<reference evidence="10 11" key="1">
    <citation type="journal article" date="2014" name="Nat. Commun.">
        <title>Klebsormidium flaccidum genome reveals primary factors for plant terrestrial adaptation.</title>
        <authorList>
            <person name="Hori K."/>
            <person name="Maruyama F."/>
            <person name="Fujisawa T."/>
            <person name="Togashi T."/>
            <person name="Yamamoto N."/>
            <person name="Seo M."/>
            <person name="Sato S."/>
            <person name="Yamada T."/>
            <person name="Mori H."/>
            <person name="Tajima N."/>
            <person name="Moriyama T."/>
            <person name="Ikeuchi M."/>
            <person name="Watanabe M."/>
            <person name="Wada H."/>
            <person name="Kobayashi K."/>
            <person name="Saito M."/>
            <person name="Masuda T."/>
            <person name="Sasaki-Sekimoto Y."/>
            <person name="Mashiguchi K."/>
            <person name="Awai K."/>
            <person name="Shimojima M."/>
            <person name="Masuda S."/>
            <person name="Iwai M."/>
            <person name="Nobusawa T."/>
            <person name="Narise T."/>
            <person name="Kondo S."/>
            <person name="Saito H."/>
            <person name="Sato R."/>
            <person name="Murakawa M."/>
            <person name="Ihara Y."/>
            <person name="Oshima-Yamada Y."/>
            <person name="Ohtaka K."/>
            <person name="Satoh M."/>
            <person name="Sonobe K."/>
            <person name="Ishii M."/>
            <person name="Ohtani R."/>
            <person name="Kanamori-Sato M."/>
            <person name="Honoki R."/>
            <person name="Miyazaki D."/>
            <person name="Mochizuki H."/>
            <person name="Umetsu J."/>
            <person name="Higashi K."/>
            <person name="Shibata D."/>
            <person name="Kamiya Y."/>
            <person name="Sato N."/>
            <person name="Nakamura Y."/>
            <person name="Tabata S."/>
            <person name="Ida S."/>
            <person name="Kurokawa K."/>
            <person name="Ohta H."/>
        </authorList>
    </citation>
    <scope>NUCLEOTIDE SEQUENCE [LARGE SCALE GENOMIC DNA]</scope>
    <source>
        <strain evidence="10 11">NIES-2285</strain>
    </source>
</reference>
<dbReference type="OrthoDB" id="2338at2759"/>
<comment type="cofactor">
    <cofactor evidence="7">
        <name>Mn(2+)</name>
        <dbReference type="ChEBI" id="CHEBI:29035"/>
    </cofactor>
    <cofactor evidence="7">
        <name>Co(2+)</name>
        <dbReference type="ChEBI" id="CHEBI:48828"/>
    </cofactor>
    <cofactor evidence="7">
        <name>Cd(2+)</name>
        <dbReference type="ChEBI" id="CHEBI:48775"/>
    </cofactor>
    <text evidence="7">Binds 1 divalent cation per subunit. The enzyme is active with manganese, cobalt or cadmium ions.</text>
</comment>
<evidence type="ECO:0000256" key="4">
    <source>
        <dbReference type="ARBA" id="ARBA00022679"/>
    </source>
</evidence>
<keyword evidence="7" id="KW-0170">Cobalt</keyword>
<comment type="catalytic activity">
    <reaction evidence="6 8">
        <text>D-erythrose 4-phosphate + phosphoenolpyruvate + H2O = 7-phospho-2-dehydro-3-deoxy-D-arabino-heptonate + phosphate</text>
        <dbReference type="Rhea" id="RHEA:14717"/>
        <dbReference type="ChEBI" id="CHEBI:15377"/>
        <dbReference type="ChEBI" id="CHEBI:16897"/>
        <dbReference type="ChEBI" id="CHEBI:43474"/>
        <dbReference type="ChEBI" id="CHEBI:58394"/>
        <dbReference type="ChEBI" id="CHEBI:58702"/>
        <dbReference type="EC" id="2.5.1.54"/>
    </reaction>
</comment>
<feature type="binding site" evidence="7">
    <location>
        <begin position="281"/>
        <end position="282"/>
    </location>
    <ligand>
        <name>phosphoenolpyruvate</name>
        <dbReference type="ChEBI" id="CHEBI:58702"/>
    </ligand>
</feature>
<evidence type="ECO:0000256" key="8">
    <source>
        <dbReference type="RuleBase" id="RU363071"/>
    </source>
</evidence>
<keyword evidence="7" id="KW-0104">Cadmium</keyword>
<dbReference type="GO" id="GO:0003849">
    <property type="term" value="F:3-deoxy-7-phosphoheptulonate synthase activity"/>
    <property type="evidence" value="ECO:0000318"/>
    <property type="project" value="GO_Central"/>
</dbReference>
<evidence type="ECO:0000256" key="6">
    <source>
        <dbReference type="ARBA" id="ARBA00047508"/>
    </source>
</evidence>
<dbReference type="GO" id="GO:0009073">
    <property type="term" value="P:aromatic amino acid family biosynthetic process"/>
    <property type="evidence" value="ECO:0007669"/>
    <property type="project" value="UniProtKB-KW"/>
</dbReference>
<dbReference type="SUPFAM" id="SSF51569">
    <property type="entry name" value="Aldolase"/>
    <property type="match status" value="1"/>
</dbReference>
<feature type="compositionally biased region" description="Polar residues" evidence="9">
    <location>
        <begin position="1"/>
        <end position="12"/>
    </location>
</feature>
<comment type="similarity">
    <text evidence="2 8">Belongs to the class-II DAHP synthase family.</text>
</comment>
<organism evidence="10 11">
    <name type="scientific">Klebsormidium nitens</name>
    <name type="common">Green alga</name>
    <name type="synonym">Ulothrix nitens</name>
    <dbReference type="NCBI Taxonomy" id="105231"/>
    <lineage>
        <taxon>Eukaryota</taxon>
        <taxon>Viridiplantae</taxon>
        <taxon>Streptophyta</taxon>
        <taxon>Klebsormidiophyceae</taxon>
        <taxon>Klebsormidiales</taxon>
        <taxon>Klebsormidiaceae</taxon>
        <taxon>Klebsormidium</taxon>
    </lineage>
</organism>
<feature type="binding site" evidence="7">
    <location>
        <position position="83"/>
    </location>
    <ligand>
        <name>Mn(2+)</name>
        <dbReference type="ChEBI" id="CHEBI:29035"/>
    </ligand>
</feature>
<keyword evidence="8" id="KW-0150">Chloroplast</keyword>
<dbReference type="Gene3D" id="3.20.20.70">
    <property type="entry name" value="Aldolase class I"/>
    <property type="match status" value="1"/>
</dbReference>
<dbReference type="EC" id="2.5.1.54" evidence="8"/>
<accession>A0A1Y1HVU1</accession>
<dbReference type="InterPro" id="IPR002480">
    <property type="entry name" value="DAHP_synth_2"/>
</dbReference>
<keyword evidence="3 8" id="KW-0028">Amino-acid biosynthesis</keyword>
<dbReference type="PANTHER" id="PTHR21337">
    <property type="entry name" value="PHOSPHO-2-DEHYDRO-3-DEOXYHEPTONATE ALDOLASE 1, 2"/>
    <property type="match status" value="1"/>
</dbReference>
<evidence type="ECO:0000256" key="3">
    <source>
        <dbReference type="ARBA" id="ARBA00022605"/>
    </source>
</evidence>
<keyword evidence="8" id="KW-0809">Transit peptide</keyword>
<feature type="binding site" evidence="7">
    <location>
        <position position="439"/>
    </location>
    <ligand>
        <name>Mn(2+)</name>
        <dbReference type="ChEBI" id="CHEBI:29035"/>
    </ligand>
</feature>
<name>A0A1Y1HVU1_KLENI</name>
<feature type="binding site" evidence="7">
    <location>
        <position position="335"/>
    </location>
    <ligand>
        <name>phosphoenolpyruvate</name>
        <dbReference type="ChEBI" id="CHEBI:58702"/>
    </ligand>
</feature>
<dbReference type="UniPathway" id="UPA00053">
    <property type="reaction ID" value="UER00084"/>
</dbReference>
<evidence type="ECO:0000256" key="9">
    <source>
        <dbReference type="SAM" id="MobiDB-lite"/>
    </source>
</evidence>
<dbReference type="OMA" id="FKVMMQM"/>
<evidence type="ECO:0000256" key="5">
    <source>
        <dbReference type="ARBA" id="ARBA00023141"/>
    </source>
</evidence>
<gene>
    <name evidence="10" type="ORF">KFL_000950070</name>
</gene>
<dbReference type="EMBL" id="DF237044">
    <property type="protein sequence ID" value="GAQ81932.1"/>
    <property type="molecule type" value="Genomic_DNA"/>
</dbReference>
<dbReference type="Pfam" id="PF01474">
    <property type="entry name" value="DAHP_synth_2"/>
    <property type="match status" value="1"/>
</dbReference>
<keyword evidence="5 8" id="KW-0057">Aromatic amino acid biosynthesis</keyword>
<dbReference type="InterPro" id="IPR013785">
    <property type="entry name" value="Aldolase_TIM"/>
</dbReference>
<dbReference type="PANTHER" id="PTHR21337:SF0">
    <property type="entry name" value="PHOSPHO-2-DEHYDRO-3-DEOXYHEPTONATE ALDOLASE"/>
    <property type="match status" value="1"/>
</dbReference>
<dbReference type="NCBIfam" id="TIGR01358">
    <property type="entry name" value="DAHP_synth_II"/>
    <property type="match status" value="1"/>
</dbReference>
<keyword evidence="4 8" id="KW-0808">Transferase</keyword>
<comment type="pathway">
    <text evidence="1 8">Metabolic intermediate biosynthesis; chorismate biosynthesis; chorismate from D-erythrose 4-phosphate and phosphoenolpyruvate: step 1/7.</text>
</comment>
<dbReference type="AlphaFoldDB" id="A0A1Y1HVU1"/>